<name>A0A8H7JA65_9PLEO</name>
<dbReference type="CDD" id="cd05325">
    <property type="entry name" value="carb_red_sniffer_like_SDR_c"/>
    <property type="match status" value="1"/>
</dbReference>
<reference evidence="1" key="1">
    <citation type="submission" date="2018-12" db="EMBL/GenBank/DDBJ databases">
        <authorList>
            <person name="Syme R.A."/>
            <person name="Farfan-Caceres L."/>
            <person name="Lichtenzveig J."/>
        </authorList>
    </citation>
    <scope>NUCLEOTIDE SEQUENCE</scope>
    <source>
        <strain evidence="1">Al4</strain>
    </source>
</reference>
<protein>
    <recommendedName>
        <fullName evidence="3">NAD(P)-binding protein</fullName>
    </recommendedName>
</protein>
<proteinExistence type="predicted"/>
<evidence type="ECO:0000313" key="1">
    <source>
        <dbReference type="EMBL" id="KAF9698576.1"/>
    </source>
</evidence>
<dbReference type="SUPFAM" id="SSF51735">
    <property type="entry name" value="NAD(P)-binding Rossmann-fold domains"/>
    <property type="match status" value="1"/>
</dbReference>
<dbReference type="Gene3D" id="3.40.50.720">
    <property type="entry name" value="NAD(P)-binding Rossmann-like Domain"/>
    <property type="match status" value="1"/>
</dbReference>
<gene>
    <name evidence="1" type="ORF">EKO04_003473</name>
</gene>
<dbReference type="PRINTS" id="PR00081">
    <property type="entry name" value="GDHRDH"/>
</dbReference>
<dbReference type="OrthoDB" id="5296at2759"/>
<dbReference type="Proteomes" id="UP000651452">
    <property type="component" value="Unassembled WGS sequence"/>
</dbReference>
<dbReference type="EMBL" id="RZGK01000006">
    <property type="protein sequence ID" value="KAF9698576.1"/>
    <property type="molecule type" value="Genomic_DNA"/>
</dbReference>
<organism evidence="1 2">
    <name type="scientific">Ascochyta lentis</name>
    <dbReference type="NCBI Taxonomy" id="205686"/>
    <lineage>
        <taxon>Eukaryota</taxon>
        <taxon>Fungi</taxon>
        <taxon>Dikarya</taxon>
        <taxon>Ascomycota</taxon>
        <taxon>Pezizomycotina</taxon>
        <taxon>Dothideomycetes</taxon>
        <taxon>Pleosporomycetidae</taxon>
        <taxon>Pleosporales</taxon>
        <taxon>Pleosporineae</taxon>
        <taxon>Didymellaceae</taxon>
        <taxon>Ascochyta</taxon>
    </lineage>
</organism>
<dbReference type="InterPro" id="IPR036291">
    <property type="entry name" value="NAD(P)-bd_dom_sf"/>
</dbReference>
<dbReference type="InterPro" id="IPR052184">
    <property type="entry name" value="SDR_enzymes"/>
</dbReference>
<sequence length="234" mass="25287">MVPTAVVTGANSGIGEALTRLLESEGYRVIATDLEIGAPITNLGCESAKLDVSSQEDIEAFKQQMAGRPIDLLLNVAGIMYPHESDTLEKVTITKLQRTFAVNTFGPFLLTQALLPNVLKAPHPRIAVVSSRVGSIADNSTGGMYSYRSSKTAVNMLFKNLAVDLKDKNVPVILLHPGIVKSNLDKKWKEGGNENVKGAVEPDVAAADLWRTLSGKGMESSGKFWHRSGEELPW</sequence>
<dbReference type="InterPro" id="IPR002347">
    <property type="entry name" value="SDR_fam"/>
</dbReference>
<dbReference type="PANTHER" id="PTHR45458">
    <property type="entry name" value="SHORT-CHAIN DEHYDROGENASE/REDUCTASE SDR"/>
    <property type="match status" value="1"/>
</dbReference>
<evidence type="ECO:0000313" key="2">
    <source>
        <dbReference type="Proteomes" id="UP000651452"/>
    </source>
</evidence>
<dbReference type="Pfam" id="PF00106">
    <property type="entry name" value="adh_short"/>
    <property type="match status" value="1"/>
</dbReference>
<dbReference type="AlphaFoldDB" id="A0A8H7JA65"/>
<reference evidence="1" key="2">
    <citation type="submission" date="2020-09" db="EMBL/GenBank/DDBJ databases">
        <title>Reference genome assembly for Australian Ascochyta lentis isolate Al4.</title>
        <authorList>
            <person name="Lee R.C."/>
            <person name="Farfan-Caceres L.M."/>
            <person name="Debler J.W."/>
            <person name="Williams A.H."/>
            <person name="Henares B.M."/>
        </authorList>
    </citation>
    <scope>NUCLEOTIDE SEQUENCE</scope>
    <source>
        <strain evidence="1">Al4</strain>
    </source>
</reference>
<evidence type="ECO:0008006" key="3">
    <source>
        <dbReference type="Google" id="ProtNLM"/>
    </source>
</evidence>
<keyword evidence="2" id="KW-1185">Reference proteome</keyword>
<comment type="caution">
    <text evidence="1">The sequence shown here is derived from an EMBL/GenBank/DDBJ whole genome shotgun (WGS) entry which is preliminary data.</text>
</comment>
<accession>A0A8H7JA65</accession>
<dbReference type="PANTHER" id="PTHR45458:SF1">
    <property type="entry name" value="SHORT CHAIN DEHYDROGENASE"/>
    <property type="match status" value="1"/>
</dbReference>
<dbReference type="GO" id="GO:0016616">
    <property type="term" value="F:oxidoreductase activity, acting on the CH-OH group of donors, NAD or NADP as acceptor"/>
    <property type="evidence" value="ECO:0007669"/>
    <property type="project" value="TreeGrafter"/>
</dbReference>